<feature type="domain" description="TonB-dependent receptor-like beta-barrel" evidence="11">
    <location>
        <begin position="303"/>
        <end position="662"/>
    </location>
</feature>
<reference evidence="13 14" key="1">
    <citation type="submission" date="2024-07" db="EMBL/GenBank/DDBJ databases">
        <authorList>
            <person name="Ren Q."/>
        </authorList>
    </citation>
    <scope>NUCLEOTIDE SEQUENCE [LARGE SCALE GENOMIC DNA]</scope>
    <source>
        <strain evidence="13 14">REN37</strain>
    </source>
</reference>
<dbReference type="EMBL" id="JBGCUO010000001">
    <property type="protein sequence ID" value="MEY1661077.1"/>
    <property type="molecule type" value="Genomic_DNA"/>
</dbReference>
<evidence type="ECO:0000256" key="5">
    <source>
        <dbReference type="ARBA" id="ARBA00023077"/>
    </source>
</evidence>
<keyword evidence="6 8" id="KW-0472">Membrane</keyword>
<evidence type="ECO:0000313" key="14">
    <source>
        <dbReference type="Proteomes" id="UP001562065"/>
    </source>
</evidence>
<keyword evidence="3 8" id="KW-1134">Transmembrane beta strand</keyword>
<dbReference type="InterPro" id="IPR012910">
    <property type="entry name" value="Plug_dom"/>
</dbReference>
<comment type="subcellular location">
    <subcellularLocation>
        <location evidence="1 8">Cell outer membrane</location>
        <topology evidence="1 8">Multi-pass membrane protein</topology>
    </subcellularLocation>
</comment>
<feature type="domain" description="TonB-dependent receptor plug" evidence="12">
    <location>
        <begin position="54"/>
        <end position="157"/>
    </location>
</feature>
<sequence>MSSLLFRRAPALLCLLSLSAPLAAQTAAPERERRSDTHELERVQVSALPLQDETLATPVSVQDQYDLLTSRGTTLGDTLRGQPGVHVDTFGAGAGRPVIRGQTAPRVKVLSDGSSLMDASDVSPDHAITSEPMLMRQVEVLRGPAALLYGGGAIGGVVNVLDDKVPTRMPDGHSDGFLSLRGNTVAEERAIGAGITVRASEHIAVRAEGASRRAHDYEVNGFQQQRVPGSYAESDSGSVGASWILPNGYIGAAYTLRKDEYGLPGHSHDYADCHPHGSQLHCGGGGHHHHHDDVPYVDLKSERFELRGDLAQPWDGVERLRFRGSYTDYGHDEIDEQVVGTRYETRGYDGRVELEHRPLAGWHGVVGVQYQSQYLGTFGTEAFLPETRTQALGVFLYEHYRLRDDLLFEAGLRQDYQRIRTENDPRDLPGSSLWGHALSTALTWSFRPGYELAGSLARSQRLPHAQELYANGVHLATNTYECGLLADRYTCGGSANDAGVKKETSHNVGLNLRKVEGPVQFDLGAFYNRVDNYIYARTLDRHNDFSLVKYTHADAVFYGGEAELTWFARDDLQLTAFADAVVGEFAHGKDDLPRIPPYRWGGRVTHYWQTFSQELEFYRVAAQRHLAAFEQRTGGYDMVNLTVRYQPPKQPNLNLFVQGRNLLGERVWNHTSFLAHTVPEPGRNLIAGLELTF</sequence>
<evidence type="ECO:0000259" key="11">
    <source>
        <dbReference type="Pfam" id="PF00593"/>
    </source>
</evidence>
<keyword evidence="7 8" id="KW-0998">Cell outer membrane</keyword>
<evidence type="ECO:0000256" key="4">
    <source>
        <dbReference type="ARBA" id="ARBA00022692"/>
    </source>
</evidence>
<feature type="signal peptide" evidence="10">
    <location>
        <begin position="1"/>
        <end position="24"/>
    </location>
</feature>
<dbReference type="InterPro" id="IPR000531">
    <property type="entry name" value="Beta-barrel_TonB"/>
</dbReference>
<dbReference type="InterPro" id="IPR039426">
    <property type="entry name" value="TonB-dep_rcpt-like"/>
</dbReference>
<dbReference type="InterPro" id="IPR037066">
    <property type="entry name" value="Plug_dom_sf"/>
</dbReference>
<protein>
    <submittedName>
        <fullName evidence="13">TonB-dependent receptor</fullName>
    </submittedName>
</protein>
<dbReference type="PANTHER" id="PTHR30069:SF40">
    <property type="entry name" value="TONB-DEPENDENT RECEPTOR NMB0964-RELATED"/>
    <property type="match status" value="1"/>
</dbReference>
<comment type="similarity">
    <text evidence="8 9">Belongs to the TonB-dependent receptor family.</text>
</comment>
<keyword evidence="14" id="KW-1185">Reference proteome</keyword>
<dbReference type="Pfam" id="PF00593">
    <property type="entry name" value="TonB_dep_Rec_b-barrel"/>
    <property type="match status" value="1"/>
</dbReference>
<keyword evidence="13" id="KW-0675">Receptor</keyword>
<name>A0ABV4AF59_9GAMM</name>
<dbReference type="Gene3D" id="2.170.130.10">
    <property type="entry name" value="TonB-dependent receptor, plug domain"/>
    <property type="match status" value="1"/>
</dbReference>
<organism evidence="13 14">
    <name type="scientific">Isoalcanivorax beigongshangi</name>
    <dbReference type="NCBI Taxonomy" id="3238810"/>
    <lineage>
        <taxon>Bacteria</taxon>
        <taxon>Pseudomonadati</taxon>
        <taxon>Pseudomonadota</taxon>
        <taxon>Gammaproteobacteria</taxon>
        <taxon>Oceanospirillales</taxon>
        <taxon>Alcanivoracaceae</taxon>
        <taxon>Isoalcanivorax</taxon>
    </lineage>
</organism>
<evidence type="ECO:0000259" key="12">
    <source>
        <dbReference type="Pfam" id="PF07715"/>
    </source>
</evidence>
<dbReference type="SUPFAM" id="SSF56935">
    <property type="entry name" value="Porins"/>
    <property type="match status" value="1"/>
</dbReference>
<keyword evidence="10" id="KW-0732">Signal</keyword>
<evidence type="ECO:0000256" key="9">
    <source>
        <dbReference type="RuleBase" id="RU003357"/>
    </source>
</evidence>
<dbReference type="Pfam" id="PF07715">
    <property type="entry name" value="Plug"/>
    <property type="match status" value="1"/>
</dbReference>
<keyword evidence="4 8" id="KW-0812">Transmembrane</keyword>
<evidence type="ECO:0000256" key="10">
    <source>
        <dbReference type="SAM" id="SignalP"/>
    </source>
</evidence>
<evidence type="ECO:0000256" key="6">
    <source>
        <dbReference type="ARBA" id="ARBA00023136"/>
    </source>
</evidence>
<gene>
    <name evidence="13" type="ORF">AB5I84_02820</name>
</gene>
<dbReference type="RefSeq" id="WP_369454315.1">
    <property type="nucleotide sequence ID" value="NZ_JBGCUO010000001.1"/>
</dbReference>
<keyword evidence="5 9" id="KW-0798">TonB box</keyword>
<evidence type="ECO:0000256" key="8">
    <source>
        <dbReference type="PROSITE-ProRule" id="PRU01360"/>
    </source>
</evidence>
<keyword evidence="2 8" id="KW-0813">Transport</keyword>
<dbReference type="Gene3D" id="2.40.170.20">
    <property type="entry name" value="TonB-dependent receptor, beta-barrel domain"/>
    <property type="match status" value="1"/>
</dbReference>
<accession>A0ABV4AF59</accession>
<feature type="chain" id="PRO_5046122298" evidence="10">
    <location>
        <begin position="25"/>
        <end position="693"/>
    </location>
</feature>
<dbReference type="InterPro" id="IPR036942">
    <property type="entry name" value="Beta-barrel_TonB_sf"/>
</dbReference>
<dbReference type="PROSITE" id="PS52016">
    <property type="entry name" value="TONB_DEPENDENT_REC_3"/>
    <property type="match status" value="1"/>
</dbReference>
<evidence type="ECO:0000256" key="1">
    <source>
        <dbReference type="ARBA" id="ARBA00004571"/>
    </source>
</evidence>
<comment type="caution">
    <text evidence="13">The sequence shown here is derived from an EMBL/GenBank/DDBJ whole genome shotgun (WGS) entry which is preliminary data.</text>
</comment>
<evidence type="ECO:0000313" key="13">
    <source>
        <dbReference type="EMBL" id="MEY1661077.1"/>
    </source>
</evidence>
<proteinExistence type="inferred from homology"/>
<dbReference type="PANTHER" id="PTHR30069">
    <property type="entry name" value="TONB-DEPENDENT OUTER MEMBRANE RECEPTOR"/>
    <property type="match status" value="1"/>
</dbReference>
<evidence type="ECO:0000256" key="3">
    <source>
        <dbReference type="ARBA" id="ARBA00022452"/>
    </source>
</evidence>
<evidence type="ECO:0000256" key="7">
    <source>
        <dbReference type="ARBA" id="ARBA00023237"/>
    </source>
</evidence>
<dbReference type="Proteomes" id="UP001562065">
    <property type="component" value="Unassembled WGS sequence"/>
</dbReference>
<evidence type="ECO:0000256" key="2">
    <source>
        <dbReference type="ARBA" id="ARBA00022448"/>
    </source>
</evidence>